<keyword evidence="2" id="KW-1185">Reference proteome</keyword>
<evidence type="ECO:0000313" key="1">
    <source>
        <dbReference type="EMBL" id="AUM59697.1"/>
    </source>
</evidence>
<reference evidence="2" key="1">
    <citation type="submission" date="2017-11" db="EMBL/GenBank/DDBJ databases">
        <title>Genome sequence and characterization of the novel virulent phage PMBT3 infecting Pseudomonas sp.</title>
        <authorList>
            <person name="Koberg S."/>
            <person name="Brinks E."/>
            <person name="Heller K.J."/>
            <person name="Neve H."/>
            <person name="Franz C.M.A.P."/>
        </authorList>
    </citation>
    <scope>NUCLEOTIDE SEQUENCE [LARGE SCALE GENOMIC DNA]</scope>
</reference>
<dbReference type="Proteomes" id="UP000240704">
    <property type="component" value="Segment"/>
</dbReference>
<accession>A0A2I6PI63</accession>
<sequence length="50" mass="5803">MNLTPELKTEWADFHTMAEAKACEARMEALMKEFIPLAEAMRTEREESLT</sequence>
<evidence type="ECO:0000313" key="2">
    <source>
        <dbReference type="Proteomes" id="UP000240704"/>
    </source>
</evidence>
<dbReference type="GeneID" id="54987036"/>
<proteinExistence type="predicted"/>
<dbReference type="KEGG" id="vg:54987036"/>
<dbReference type="EMBL" id="MG596799">
    <property type="protein sequence ID" value="AUM59697.1"/>
    <property type="molecule type" value="Genomic_DNA"/>
</dbReference>
<name>A0A2I6PI63_9CAUD</name>
<organism evidence="1 2">
    <name type="scientific">Pseudomonas phage PMBT3</name>
    <dbReference type="NCBI Taxonomy" id="2059856"/>
    <lineage>
        <taxon>Viruses</taxon>
        <taxon>Duplodnaviria</taxon>
        <taxon>Heunggongvirae</taxon>
        <taxon>Uroviricota</taxon>
        <taxon>Caudoviricetes</taxon>
        <taxon>Maxrubnervirus</taxon>
        <taxon>Maxrubnervirus PMBT3</taxon>
    </lineage>
</organism>
<protein>
    <submittedName>
        <fullName evidence="1">Uncharacterized protein</fullName>
    </submittedName>
</protein>
<dbReference type="RefSeq" id="YP_009796646.1">
    <property type="nucleotide sequence ID" value="NC_047902.1"/>
</dbReference>